<keyword evidence="3" id="KW-1185">Reference proteome</keyword>
<dbReference type="AlphaFoldDB" id="A0A4D9D4P3"/>
<sequence>MYPGSLRRKQGAANGSTREREAGKAVGRIVAVMLEHALPAVLSEASFGQVAVILGALARLHYQARSPAPLPALLAHGRAVVKDARPRELVRSLRALALLDRGRRAEGQDAFVKSCMTVALSTRFSKFQAEDIASLLESLLRLAAWQGYEPETVDTFLRLALARYILVMEASSTQEIVLVLHILSCTPRAGAGGRRLEDLALSLLQRLLETPSLNEALKPQTAATLVSAAGRLFPSPSSAEFSHRVQHLYRPLMLRACELLGEMDHQVGGREGGGKEGGRAGGRALARTVEGLGQLSHGRGGTREPIAGRFQTIASPSLSSFTPEELAASLQGLSLLGRPLSAEFSAKQSFLNWMIAPSSSSSWRYTGILSRFLPLVPPLMFPHRPPCPPSLSMATLGHRPGDPFLDAALAAVHSRLARPVSIKKRPTSTSHSSSLKPSFPSLSPESELPKALPLLLVALGVLQHQPPPSLWLLLTDALVSGPDRIVPPKREKKLCSPPIPTPSLRLVDLAPCLWALATLDFPLSPPPSLLPSLLDRLKACLSTTENVELDTARQLKQFALAFDLSSPLSSSLPLWPALRTLIENRAWAPHAQEEDNVITCPMQLEVVEILCELGFPCKSEVHWGPFSLDILIYPPSPSLGPVPAPAPSRSMALSHQTESQGQSDPSSSTSLPSLSSPGYAGPSSSLPFLPPSHHLSLPLVLEVDGRSHFLDTDSVTAPRGETVLKRKILAGMVGKEGTTREWGGGEEGRTEGDRGRRDWNAGILVILEAGRLWAGVLVLTAEEWTACEEGNPALGYAPLDYTHNLQV</sequence>
<evidence type="ECO:0008006" key="4">
    <source>
        <dbReference type="Google" id="ProtNLM"/>
    </source>
</evidence>
<dbReference type="OrthoDB" id="10446133at2759"/>
<accession>A0A4D9D4P3</accession>
<evidence type="ECO:0000256" key="1">
    <source>
        <dbReference type="SAM" id="MobiDB-lite"/>
    </source>
</evidence>
<feature type="compositionally biased region" description="Low complexity" evidence="1">
    <location>
        <begin position="427"/>
        <end position="444"/>
    </location>
</feature>
<comment type="caution">
    <text evidence="2">The sequence shown here is derived from an EMBL/GenBank/DDBJ whole genome shotgun (WGS) entry which is preliminary data.</text>
</comment>
<proteinExistence type="predicted"/>
<dbReference type="Proteomes" id="UP000355283">
    <property type="component" value="Unassembled WGS sequence"/>
</dbReference>
<feature type="compositionally biased region" description="Low complexity" evidence="1">
    <location>
        <begin position="659"/>
        <end position="685"/>
    </location>
</feature>
<dbReference type="EMBL" id="SDOX01000016">
    <property type="protein sequence ID" value="TFJ84993.1"/>
    <property type="molecule type" value="Genomic_DNA"/>
</dbReference>
<feature type="region of interest" description="Disordered" evidence="1">
    <location>
        <begin position="641"/>
        <end position="685"/>
    </location>
</feature>
<feature type="region of interest" description="Disordered" evidence="1">
    <location>
        <begin position="1"/>
        <end position="20"/>
    </location>
</feature>
<evidence type="ECO:0000313" key="3">
    <source>
        <dbReference type="Proteomes" id="UP000355283"/>
    </source>
</evidence>
<reference evidence="2 3" key="1">
    <citation type="submission" date="2019-01" db="EMBL/GenBank/DDBJ databases">
        <title>Nuclear Genome Assembly of the Microalgal Biofuel strain Nannochloropsis salina CCMP1776.</title>
        <authorList>
            <person name="Hovde B."/>
        </authorList>
    </citation>
    <scope>NUCLEOTIDE SEQUENCE [LARGE SCALE GENOMIC DNA]</scope>
    <source>
        <strain evidence="2 3">CCMP1776</strain>
    </source>
</reference>
<gene>
    <name evidence="2" type="ORF">NSK_003418</name>
</gene>
<organism evidence="2 3">
    <name type="scientific">Nannochloropsis salina CCMP1776</name>
    <dbReference type="NCBI Taxonomy" id="1027361"/>
    <lineage>
        <taxon>Eukaryota</taxon>
        <taxon>Sar</taxon>
        <taxon>Stramenopiles</taxon>
        <taxon>Ochrophyta</taxon>
        <taxon>Eustigmatophyceae</taxon>
        <taxon>Eustigmatales</taxon>
        <taxon>Monodopsidaceae</taxon>
        <taxon>Microchloropsis</taxon>
        <taxon>Microchloropsis salina</taxon>
    </lineage>
</organism>
<evidence type="ECO:0000313" key="2">
    <source>
        <dbReference type="EMBL" id="TFJ84993.1"/>
    </source>
</evidence>
<feature type="region of interest" description="Disordered" evidence="1">
    <location>
        <begin position="421"/>
        <end position="444"/>
    </location>
</feature>
<name>A0A4D9D4P3_9STRA</name>
<protein>
    <recommendedName>
        <fullName evidence="4">RAP domain-containing protein</fullName>
    </recommendedName>
</protein>
<feature type="compositionally biased region" description="Basic residues" evidence="1">
    <location>
        <begin position="1"/>
        <end position="10"/>
    </location>
</feature>